<organism evidence="1 2">
    <name type="scientific">Symbiodinium pilosum</name>
    <name type="common">Dinoflagellate</name>
    <dbReference type="NCBI Taxonomy" id="2952"/>
    <lineage>
        <taxon>Eukaryota</taxon>
        <taxon>Sar</taxon>
        <taxon>Alveolata</taxon>
        <taxon>Dinophyceae</taxon>
        <taxon>Suessiales</taxon>
        <taxon>Symbiodiniaceae</taxon>
        <taxon>Symbiodinium</taxon>
    </lineage>
</organism>
<accession>A0A812NQ09</accession>
<name>A0A812NQ09_SYMPI</name>
<dbReference type="EMBL" id="CAJNIZ010011359">
    <property type="protein sequence ID" value="CAE7318330.1"/>
    <property type="molecule type" value="Genomic_DNA"/>
</dbReference>
<dbReference type="Proteomes" id="UP000649617">
    <property type="component" value="Unassembled WGS sequence"/>
</dbReference>
<reference evidence="1" key="1">
    <citation type="submission" date="2021-02" db="EMBL/GenBank/DDBJ databases">
        <authorList>
            <person name="Dougan E. K."/>
            <person name="Rhodes N."/>
            <person name="Thang M."/>
            <person name="Chan C."/>
        </authorList>
    </citation>
    <scope>NUCLEOTIDE SEQUENCE</scope>
</reference>
<keyword evidence="2" id="KW-1185">Reference proteome</keyword>
<evidence type="ECO:0000313" key="2">
    <source>
        <dbReference type="Proteomes" id="UP000649617"/>
    </source>
</evidence>
<dbReference type="OrthoDB" id="440979at2759"/>
<sequence>QGALPSCPAGTAAVHVTTFASQMDVGMSTFFASTSATVGQVTLLDYGLGASWGNLTIRLHALDQYLAQMLPAQQCDLVLLVDCYDSVIIGKADDIRQRLERLEAASGRAVFFGAETWKGDLVEVACQRSRLVTFSGMFRLRVIKYLG</sequence>
<evidence type="ECO:0000313" key="1">
    <source>
        <dbReference type="EMBL" id="CAE7318330.1"/>
    </source>
</evidence>
<gene>
    <name evidence="1" type="primary">HEATR2</name>
    <name evidence="1" type="ORF">SPIL2461_LOCUS7326</name>
</gene>
<dbReference type="AlphaFoldDB" id="A0A812NQ09"/>
<feature type="non-terminal residue" evidence="1">
    <location>
        <position position="147"/>
    </location>
</feature>
<proteinExistence type="predicted"/>
<protein>
    <submittedName>
        <fullName evidence="1">HEATR2 protein</fullName>
    </submittedName>
</protein>
<comment type="caution">
    <text evidence="1">The sequence shown here is derived from an EMBL/GenBank/DDBJ whole genome shotgun (WGS) entry which is preliminary data.</text>
</comment>